<evidence type="ECO:0000256" key="1">
    <source>
        <dbReference type="SAM" id="MobiDB-lite"/>
    </source>
</evidence>
<sequence>MAGNASNRDFPVGIRKLAANYLTLTSQRGIAEASRVGSEGSEFSEGTEGSETSERSETTETSETTERKETIERTWPTSTR</sequence>
<organism evidence="2 3">
    <name type="scientific">Amycolatopsis pigmentata</name>
    <dbReference type="NCBI Taxonomy" id="450801"/>
    <lineage>
        <taxon>Bacteria</taxon>
        <taxon>Bacillati</taxon>
        <taxon>Actinomycetota</taxon>
        <taxon>Actinomycetes</taxon>
        <taxon>Pseudonocardiales</taxon>
        <taxon>Pseudonocardiaceae</taxon>
        <taxon>Amycolatopsis</taxon>
    </lineage>
</organism>
<protein>
    <submittedName>
        <fullName evidence="2">Uncharacterized protein</fullName>
    </submittedName>
</protein>
<keyword evidence="3" id="KW-1185">Reference proteome</keyword>
<feature type="compositionally biased region" description="Low complexity" evidence="1">
    <location>
        <begin position="34"/>
        <end position="50"/>
    </location>
</feature>
<accession>A0ABW5FNS7</accession>
<evidence type="ECO:0000313" key="2">
    <source>
        <dbReference type="EMBL" id="MFD2416239.1"/>
    </source>
</evidence>
<dbReference type="EMBL" id="JBHUKR010000005">
    <property type="protein sequence ID" value="MFD2416239.1"/>
    <property type="molecule type" value="Genomic_DNA"/>
</dbReference>
<comment type="caution">
    <text evidence="2">The sequence shown here is derived from an EMBL/GenBank/DDBJ whole genome shotgun (WGS) entry which is preliminary data.</text>
</comment>
<dbReference type="Proteomes" id="UP001597417">
    <property type="component" value="Unassembled WGS sequence"/>
</dbReference>
<evidence type="ECO:0000313" key="3">
    <source>
        <dbReference type="Proteomes" id="UP001597417"/>
    </source>
</evidence>
<reference evidence="3" key="1">
    <citation type="journal article" date="2019" name="Int. J. Syst. Evol. Microbiol.">
        <title>The Global Catalogue of Microorganisms (GCM) 10K type strain sequencing project: providing services to taxonomists for standard genome sequencing and annotation.</title>
        <authorList>
            <consortium name="The Broad Institute Genomics Platform"/>
            <consortium name="The Broad Institute Genome Sequencing Center for Infectious Disease"/>
            <person name="Wu L."/>
            <person name="Ma J."/>
        </authorList>
    </citation>
    <scope>NUCLEOTIDE SEQUENCE [LARGE SCALE GENOMIC DNA]</scope>
    <source>
        <strain evidence="3">CGMCC 4.7645</strain>
    </source>
</reference>
<dbReference type="RefSeq" id="WP_378262857.1">
    <property type="nucleotide sequence ID" value="NZ_JBHUKR010000005.1"/>
</dbReference>
<proteinExistence type="predicted"/>
<feature type="region of interest" description="Disordered" evidence="1">
    <location>
        <begin position="26"/>
        <end position="80"/>
    </location>
</feature>
<name>A0ABW5FNS7_9PSEU</name>
<feature type="compositionally biased region" description="Basic and acidic residues" evidence="1">
    <location>
        <begin position="52"/>
        <end position="72"/>
    </location>
</feature>
<gene>
    <name evidence="2" type="ORF">ACFSXZ_07850</name>
</gene>